<dbReference type="InterPro" id="IPR013520">
    <property type="entry name" value="Ribonucl_H"/>
</dbReference>
<feature type="domain" description="Exonuclease" evidence="1">
    <location>
        <begin position="2"/>
        <end position="167"/>
    </location>
</feature>
<dbReference type="SMART" id="SM00479">
    <property type="entry name" value="EXOIII"/>
    <property type="match status" value="1"/>
</dbReference>
<name>A0ABW4CHT1_9LACO</name>
<dbReference type="InterPro" id="IPR036397">
    <property type="entry name" value="RNaseH_sf"/>
</dbReference>
<keyword evidence="2" id="KW-0378">Hydrolase</keyword>
<comment type="caution">
    <text evidence="2">The sequence shown here is derived from an EMBL/GenBank/DDBJ whole genome shotgun (WGS) entry which is preliminary data.</text>
</comment>
<dbReference type="Gene3D" id="3.30.420.10">
    <property type="entry name" value="Ribonuclease H-like superfamily/Ribonuclease H"/>
    <property type="match status" value="1"/>
</dbReference>
<dbReference type="GO" id="GO:0004527">
    <property type="term" value="F:exonuclease activity"/>
    <property type="evidence" value="ECO:0007669"/>
    <property type="project" value="UniProtKB-KW"/>
</dbReference>
<dbReference type="CDD" id="cd06130">
    <property type="entry name" value="DNA_pol_III_epsilon_like"/>
    <property type="match status" value="1"/>
</dbReference>
<dbReference type="EMBL" id="JBHTOC010000007">
    <property type="protein sequence ID" value="MFD1429681.1"/>
    <property type="molecule type" value="Genomic_DNA"/>
</dbReference>
<proteinExistence type="predicted"/>
<accession>A0ABW4CHT1</accession>
<evidence type="ECO:0000313" key="2">
    <source>
        <dbReference type="EMBL" id="MFD1429681.1"/>
    </source>
</evidence>
<keyword evidence="2" id="KW-0269">Exonuclease</keyword>
<dbReference type="Proteomes" id="UP001597196">
    <property type="component" value="Unassembled WGS sequence"/>
</dbReference>
<dbReference type="InterPro" id="IPR012337">
    <property type="entry name" value="RNaseH-like_sf"/>
</dbReference>
<organism evidence="2 3">
    <name type="scientific">Lacticaseibacillus mingshuiensis</name>
    <dbReference type="NCBI Taxonomy" id="2799574"/>
    <lineage>
        <taxon>Bacteria</taxon>
        <taxon>Bacillati</taxon>
        <taxon>Bacillota</taxon>
        <taxon>Bacilli</taxon>
        <taxon>Lactobacillales</taxon>
        <taxon>Lactobacillaceae</taxon>
        <taxon>Lacticaseibacillus</taxon>
    </lineage>
</organism>
<reference evidence="3" key="1">
    <citation type="journal article" date="2019" name="Int. J. Syst. Evol. Microbiol.">
        <title>The Global Catalogue of Microorganisms (GCM) 10K type strain sequencing project: providing services to taxonomists for standard genome sequencing and annotation.</title>
        <authorList>
            <consortium name="The Broad Institute Genomics Platform"/>
            <consortium name="The Broad Institute Genome Sequencing Center for Infectious Disease"/>
            <person name="Wu L."/>
            <person name="Ma J."/>
        </authorList>
    </citation>
    <scope>NUCLEOTIDE SEQUENCE [LARGE SCALE GENOMIC DNA]</scope>
    <source>
        <strain evidence="3">CCM 8980</strain>
    </source>
</reference>
<evidence type="ECO:0000259" key="1">
    <source>
        <dbReference type="SMART" id="SM00479"/>
    </source>
</evidence>
<protein>
    <submittedName>
        <fullName evidence="2">3'-5' exonuclease</fullName>
        <ecNumber evidence="2">3.1.-.-</ecNumber>
    </submittedName>
</protein>
<evidence type="ECO:0000313" key="3">
    <source>
        <dbReference type="Proteomes" id="UP001597196"/>
    </source>
</evidence>
<dbReference type="EC" id="3.1.-.-" evidence="2"/>
<dbReference type="RefSeq" id="WP_203628294.1">
    <property type="nucleotide sequence ID" value="NZ_BOLQ01000023.1"/>
</dbReference>
<keyword evidence="3" id="KW-1185">Reference proteome</keyword>
<dbReference type="Pfam" id="PF00929">
    <property type="entry name" value="RNase_T"/>
    <property type="match status" value="1"/>
</dbReference>
<dbReference type="PANTHER" id="PTHR30231:SF42">
    <property type="entry name" value="EXONUCLEASE"/>
    <property type="match status" value="1"/>
</dbReference>
<dbReference type="SUPFAM" id="SSF53098">
    <property type="entry name" value="Ribonuclease H-like"/>
    <property type="match status" value="1"/>
</dbReference>
<gene>
    <name evidence="2" type="ORF">ACFQ4P_05395</name>
</gene>
<dbReference type="PANTHER" id="PTHR30231">
    <property type="entry name" value="DNA POLYMERASE III SUBUNIT EPSILON"/>
    <property type="match status" value="1"/>
</dbReference>
<sequence length="177" mass="19597">MDFVAMDFETANRTRASACSLALVVVRASRIVDSFYTLIDPEEAFEPQNIRVHGITSRAVQGQPTFPQLWPHIAPLFAESGLIAAHNAPFDVSVLRQELVRYDLPPVHYQVLDTARTARKLMPELRDHKLETVSAALAVPLYDHHNALADSYACARILLAQAATFGQDTLSAMLKEA</sequence>
<keyword evidence="2" id="KW-0540">Nuclease</keyword>